<dbReference type="GO" id="GO:0051707">
    <property type="term" value="P:response to other organism"/>
    <property type="evidence" value="ECO:0007669"/>
    <property type="project" value="UniProtKB-ARBA"/>
</dbReference>
<gene>
    <name evidence="6" type="ORF">LVIROSA_LOCUS8871</name>
</gene>
<proteinExistence type="predicted"/>
<dbReference type="SUPFAM" id="SSF52200">
    <property type="entry name" value="Toll/Interleukin receptor TIR domain"/>
    <property type="match status" value="1"/>
</dbReference>
<organism evidence="6 7">
    <name type="scientific">Lactuca virosa</name>
    <dbReference type="NCBI Taxonomy" id="75947"/>
    <lineage>
        <taxon>Eukaryota</taxon>
        <taxon>Viridiplantae</taxon>
        <taxon>Streptophyta</taxon>
        <taxon>Embryophyta</taxon>
        <taxon>Tracheophyta</taxon>
        <taxon>Spermatophyta</taxon>
        <taxon>Magnoliopsida</taxon>
        <taxon>eudicotyledons</taxon>
        <taxon>Gunneridae</taxon>
        <taxon>Pentapetalae</taxon>
        <taxon>asterids</taxon>
        <taxon>campanulids</taxon>
        <taxon>Asterales</taxon>
        <taxon>Asteraceae</taxon>
        <taxon>Cichorioideae</taxon>
        <taxon>Cichorieae</taxon>
        <taxon>Lactucinae</taxon>
        <taxon>Lactuca</taxon>
    </lineage>
</organism>
<dbReference type="SUPFAM" id="SSF52540">
    <property type="entry name" value="P-loop containing nucleoside triphosphate hydrolases"/>
    <property type="match status" value="1"/>
</dbReference>
<dbReference type="InterPro" id="IPR027417">
    <property type="entry name" value="P-loop_NTPase"/>
</dbReference>
<dbReference type="PROSITE" id="PS50104">
    <property type="entry name" value="TIR"/>
    <property type="match status" value="1"/>
</dbReference>
<evidence type="ECO:0000259" key="5">
    <source>
        <dbReference type="PROSITE" id="PS50104"/>
    </source>
</evidence>
<dbReference type="PANTHER" id="PTHR11017:SF544">
    <property type="entry name" value="ADP-RIBOSYL CYCLASE_CYCLIC ADP-RIBOSE HYDROLASE"/>
    <property type="match status" value="1"/>
</dbReference>
<dbReference type="SUPFAM" id="SSF52058">
    <property type="entry name" value="L domain-like"/>
    <property type="match status" value="3"/>
</dbReference>
<dbReference type="FunFam" id="3.40.50.10140:FF:000007">
    <property type="entry name" value="Disease resistance protein (TIR-NBS-LRR class)"/>
    <property type="match status" value="1"/>
</dbReference>
<evidence type="ECO:0000256" key="3">
    <source>
        <dbReference type="ARBA" id="ARBA00022821"/>
    </source>
</evidence>
<dbReference type="GO" id="GO:0043531">
    <property type="term" value="F:ADP binding"/>
    <property type="evidence" value="ECO:0007669"/>
    <property type="project" value="InterPro"/>
</dbReference>
<dbReference type="EMBL" id="CAKMRJ010001112">
    <property type="protein sequence ID" value="CAH1421472.1"/>
    <property type="molecule type" value="Genomic_DNA"/>
</dbReference>
<dbReference type="PROSITE" id="PS51450">
    <property type="entry name" value="LRR"/>
    <property type="match status" value="1"/>
</dbReference>
<keyword evidence="4" id="KW-0520">NAD</keyword>
<dbReference type="Gene3D" id="3.40.50.300">
    <property type="entry name" value="P-loop containing nucleotide triphosphate hydrolases"/>
    <property type="match status" value="1"/>
</dbReference>
<dbReference type="GO" id="GO:0007165">
    <property type="term" value="P:signal transduction"/>
    <property type="evidence" value="ECO:0007669"/>
    <property type="project" value="InterPro"/>
</dbReference>
<accession>A0AAU9M6V4</accession>
<sequence length="1419" mass="162377">MESSSTLSVHKSFKYDVFLSFRGEDTRKNFVDHLYHALQHKSIHTYKDDVRIKKGKRISDELIGSIKDSKFYIIVFSKNYASSSWCLDELVKIMECHRTKEHTAYNVFYDVEPSDVRKQSGAVGEAFAEHEKKGAAGKWRQALKEAADLGGWVLKNTKDGHEAKFIQKIVEELSLELRSISFNIDENLVGMESRINDVLSSLGTGTDDVRMMGIKGIGGGGKTTLARALFDQISFQFEGKSFVENVREVSTVSFFGLKSLQNQLLSDVLNDKKIRIKDVSDGKHQIKRMMRHRKVLVVLDDVDHKDQLEALAGEPSWFMPGSIIIITTRDKQVLVAHHVKLIRDVNLLSDKEAICLFNRYAFGREIPVQEYDENLTSQVVRYAAGLPLTIRVLGSFLCGKNEPEWKDALERLKTIPLNETLKKLELSYIALEEDYKEMFLDVACIMKGWRKDDAIKALESCGFHAINGLRVLEQKSLITIHDNSDDYKYVSMHDHIEEMGRNIVRRSHPDKPHKHTRLWIYEEIENILANDLGTKGTRCIRLDTQIHDRKFDIKGLGKMKELRFLYVGAVRSRHWDSNIVNPEFPNALRYLSLMYYPFRSLPITFQANNLVALKMVGSEIIQLWEGGERKVLNKLRILDLSSSMLTTLDLGLAPNLEKLDLGECSNLVKLHMSVECLKLVYVNLRGARLITNLDLRLAPNLEELILSFCNNLEKLQMPDRCLNLRYLLLERSKLRTFDIGLNPNLSKLDLGDSHYLEELYMGHECQKLANLNISHSKLRTLNLGLTMNLETLYLRLCCHLVELHMPIEFLKLKYINLEGSSLRTLDLGLAPNLEELYLVECNNLEELHMPNRCLNLQSLRLTNSKLRTLDIGQTPNLRNLDLYKNSHLEELYMGNECQMLTNLNISHSKLRTLDLGLTPNLERLDLEKCCNLVELLPPIGGLKKLVHLYLRTLGFEHFSFEIKNYTSCSVDESLEEYTCSVDESLEEYTSCVFEDYTSCSVDESLEEYTSCNADEPLQDYTSCVFEDCTSCSVDESLEEYTSCSVDDPLEDYTSCVFEDYPSCSVDESLEVGPLAELHLSVKSVDSCLLHPENSLPKFQFSCYYVEGRPSSIGNVEMLISLGMCACTNLETFSGIICGLRCLRRLELKGNIIEVLKDLDKLECLEELSFSSTEIMYLPDSICMLKNLKSLQIISCFLHGKLPEDLGQLECLESLDLSDTNIEHLPDNIFMLKNLRYLNLKSCSDLEKLPENLGQLECLENLYLSDTNIKRLPDSIFMLKNLRYLNLKSCLLLKKLPEDLGQSFLIRVGLHPRCKPYMYMIHPHSRWNYCNRSSDDQEAIITHRYHCACAADRTGHETYHSSLRKYLLALDLIMGSDDSCHGDIALNMEDAWDAEVEDGDIALRDEDEVEEDIGGFDDER</sequence>
<dbReference type="Gene3D" id="3.40.50.10140">
    <property type="entry name" value="Toll/interleukin-1 receptor homology (TIR) domain"/>
    <property type="match status" value="1"/>
</dbReference>
<dbReference type="InterPro" id="IPR001611">
    <property type="entry name" value="Leu-rich_rpt"/>
</dbReference>
<dbReference type="Pfam" id="PF00931">
    <property type="entry name" value="NB-ARC"/>
    <property type="match status" value="1"/>
</dbReference>
<reference evidence="6 7" key="1">
    <citation type="submission" date="2022-01" db="EMBL/GenBank/DDBJ databases">
        <authorList>
            <person name="Xiong W."/>
            <person name="Schranz E."/>
        </authorList>
    </citation>
    <scope>NUCLEOTIDE SEQUENCE [LARGE SCALE GENOMIC DNA]</scope>
</reference>
<evidence type="ECO:0000313" key="6">
    <source>
        <dbReference type="EMBL" id="CAH1421472.1"/>
    </source>
</evidence>
<dbReference type="InterPro" id="IPR032675">
    <property type="entry name" value="LRR_dom_sf"/>
</dbReference>
<dbReference type="InterPro" id="IPR000157">
    <property type="entry name" value="TIR_dom"/>
</dbReference>
<dbReference type="SUPFAM" id="SSF46785">
    <property type="entry name" value="Winged helix' DNA-binding domain"/>
    <property type="match status" value="1"/>
</dbReference>
<evidence type="ECO:0000256" key="2">
    <source>
        <dbReference type="ARBA" id="ARBA00022737"/>
    </source>
</evidence>
<keyword evidence="7" id="KW-1185">Reference proteome</keyword>
<evidence type="ECO:0000256" key="1">
    <source>
        <dbReference type="ARBA" id="ARBA00022614"/>
    </source>
</evidence>
<dbReference type="InterPro" id="IPR003591">
    <property type="entry name" value="Leu-rich_rpt_typical-subtyp"/>
</dbReference>
<keyword evidence="2" id="KW-0677">Repeat</keyword>
<dbReference type="InterPro" id="IPR055414">
    <property type="entry name" value="LRR_R13L4/SHOC2-like"/>
</dbReference>
<dbReference type="Pfam" id="PF23598">
    <property type="entry name" value="LRR_14"/>
    <property type="match status" value="1"/>
</dbReference>
<dbReference type="Proteomes" id="UP001157418">
    <property type="component" value="Unassembled WGS sequence"/>
</dbReference>
<dbReference type="InterPro" id="IPR058192">
    <property type="entry name" value="WHD_ROQ1-like"/>
</dbReference>
<protein>
    <recommendedName>
        <fullName evidence="5">TIR domain-containing protein</fullName>
    </recommendedName>
</protein>
<dbReference type="InterPro" id="IPR036390">
    <property type="entry name" value="WH_DNA-bd_sf"/>
</dbReference>
<dbReference type="PRINTS" id="PR00364">
    <property type="entry name" value="DISEASERSIST"/>
</dbReference>
<dbReference type="InterPro" id="IPR035897">
    <property type="entry name" value="Toll_tir_struct_dom_sf"/>
</dbReference>
<keyword evidence="3" id="KW-0611">Plant defense</keyword>
<dbReference type="InterPro" id="IPR002182">
    <property type="entry name" value="NB-ARC"/>
</dbReference>
<dbReference type="PANTHER" id="PTHR11017">
    <property type="entry name" value="LEUCINE-RICH REPEAT-CONTAINING PROTEIN"/>
    <property type="match status" value="1"/>
</dbReference>
<evidence type="ECO:0000256" key="4">
    <source>
        <dbReference type="ARBA" id="ARBA00023027"/>
    </source>
</evidence>
<dbReference type="GO" id="GO:0006952">
    <property type="term" value="P:defense response"/>
    <property type="evidence" value="ECO:0007669"/>
    <property type="project" value="UniProtKB-KW"/>
</dbReference>
<name>A0AAU9M6V4_9ASTR</name>
<dbReference type="SMART" id="SM00255">
    <property type="entry name" value="TIR"/>
    <property type="match status" value="1"/>
</dbReference>
<evidence type="ECO:0000313" key="7">
    <source>
        <dbReference type="Proteomes" id="UP001157418"/>
    </source>
</evidence>
<comment type="caution">
    <text evidence="6">The sequence shown here is derived from an EMBL/GenBank/DDBJ whole genome shotgun (WGS) entry which is preliminary data.</text>
</comment>
<dbReference type="Gene3D" id="3.80.10.10">
    <property type="entry name" value="Ribonuclease Inhibitor"/>
    <property type="match status" value="3"/>
</dbReference>
<dbReference type="Pfam" id="PF01582">
    <property type="entry name" value="TIR"/>
    <property type="match status" value="1"/>
</dbReference>
<dbReference type="InterPro" id="IPR042197">
    <property type="entry name" value="Apaf_helical"/>
</dbReference>
<dbReference type="InterPro" id="IPR044974">
    <property type="entry name" value="Disease_R_plants"/>
</dbReference>
<dbReference type="SMART" id="SM00369">
    <property type="entry name" value="LRR_TYP"/>
    <property type="match status" value="4"/>
</dbReference>
<keyword evidence="1" id="KW-0433">Leucine-rich repeat</keyword>
<dbReference type="Gene3D" id="1.10.8.430">
    <property type="entry name" value="Helical domain of apoptotic protease-activating factors"/>
    <property type="match status" value="1"/>
</dbReference>
<feature type="domain" description="TIR" evidence="5">
    <location>
        <begin position="13"/>
        <end position="177"/>
    </location>
</feature>
<dbReference type="Pfam" id="PF23282">
    <property type="entry name" value="WHD_ROQ1"/>
    <property type="match status" value="1"/>
</dbReference>